<dbReference type="EMBL" id="JAAMPC010000006">
    <property type="protein sequence ID" value="KAG2307745.1"/>
    <property type="molecule type" value="Genomic_DNA"/>
</dbReference>
<reference evidence="1 2" key="1">
    <citation type="submission" date="2020-02" db="EMBL/GenBank/DDBJ databases">
        <authorList>
            <person name="Ma Q."/>
            <person name="Huang Y."/>
            <person name="Song X."/>
            <person name="Pei D."/>
        </authorList>
    </citation>
    <scope>NUCLEOTIDE SEQUENCE [LARGE SCALE GENOMIC DNA]</scope>
    <source>
        <strain evidence="1">Sxm20200214</strain>
        <tissue evidence="1">Leaf</tissue>
    </source>
</reference>
<accession>A0A8X7VAK7</accession>
<sequence length="139" mass="15910">MKTVSSWCLGSQLRTKVFSDIDYVSPLHVMIILMLCPVADPLDDLWGTGCKRADRSNGHVLGSCEQRAKKGTWRAEERLLRCIEKNPYVGEPHVLLIKVYLGKKRFAEAERGLLLLLQWGSPWDMMSWEGRLLALEFFS</sequence>
<proteinExistence type="predicted"/>
<dbReference type="PANTHER" id="PTHR37391:SF2">
    <property type="entry name" value="E3 UBIQUITIN-PROTEIN LIGASE"/>
    <property type="match status" value="1"/>
</dbReference>
<comment type="caution">
    <text evidence="1">The sequence shown here is derived from an EMBL/GenBank/DDBJ whole genome shotgun (WGS) entry which is preliminary data.</text>
</comment>
<dbReference type="AlphaFoldDB" id="A0A8X7VAK7"/>
<evidence type="ECO:0000313" key="1">
    <source>
        <dbReference type="EMBL" id="KAG2307745.1"/>
    </source>
</evidence>
<dbReference type="Proteomes" id="UP000886595">
    <property type="component" value="Unassembled WGS sequence"/>
</dbReference>
<dbReference type="PANTHER" id="PTHR37391">
    <property type="entry name" value="E3 UBIQUITIN-PROTEIN LIGASE"/>
    <property type="match status" value="1"/>
</dbReference>
<name>A0A8X7VAK7_BRACI</name>
<gene>
    <name evidence="1" type="ORF">Bca52824_027493</name>
</gene>
<protein>
    <submittedName>
        <fullName evidence="1">Uncharacterized protein</fullName>
    </submittedName>
</protein>
<evidence type="ECO:0000313" key="2">
    <source>
        <dbReference type="Proteomes" id="UP000886595"/>
    </source>
</evidence>
<organism evidence="1 2">
    <name type="scientific">Brassica carinata</name>
    <name type="common">Ethiopian mustard</name>
    <name type="synonym">Abyssinian cabbage</name>
    <dbReference type="NCBI Taxonomy" id="52824"/>
    <lineage>
        <taxon>Eukaryota</taxon>
        <taxon>Viridiplantae</taxon>
        <taxon>Streptophyta</taxon>
        <taxon>Embryophyta</taxon>
        <taxon>Tracheophyta</taxon>
        <taxon>Spermatophyta</taxon>
        <taxon>Magnoliopsida</taxon>
        <taxon>eudicotyledons</taxon>
        <taxon>Gunneridae</taxon>
        <taxon>Pentapetalae</taxon>
        <taxon>rosids</taxon>
        <taxon>malvids</taxon>
        <taxon>Brassicales</taxon>
        <taxon>Brassicaceae</taxon>
        <taxon>Brassiceae</taxon>
        <taxon>Brassica</taxon>
    </lineage>
</organism>
<keyword evidence="2" id="KW-1185">Reference proteome</keyword>
<dbReference type="OrthoDB" id="2306007at2759"/>